<sequence>MADDSFVTSPFLAAHPEYRALLGRRGVDSRSFSDEEYGLITILSEGRLVWSCGEVRLSDLFRSNPIIRFYHREGRSLRYTLFFRGFIRGRIYVSSSVIDPPARSVDGLGRSVVCVDPGDERYPRAVRIARRRAFGRKQSTKSLYGLVL</sequence>
<accession>A0A514D0H8</accession>
<evidence type="ECO:0000313" key="1">
    <source>
        <dbReference type="EMBL" id="QDH87124.1"/>
    </source>
</evidence>
<organism evidence="1">
    <name type="scientific">Leviviridae sp</name>
    <dbReference type="NCBI Taxonomy" id="2027243"/>
    <lineage>
        <taxon>Viruses</taxon>
        <taxon>Riboviria</taxon>
        <taxon>Orthornavirae</taxon>
        <taxon>Lenarviricota</taxon>
        <taxon>Leviviricetes</taxon>
        <taxon>Norzivirales</taxon>
        <taxon>Fiersviridae</taxon>
    </lineage>
</organism>
<proteinExistence type="predicted"/>
<reference evidence="1" key="1">
    <citation type="submission" date="2019-05" db="EMBL/GenBank/DDBJ databases">
        <title>Metatranscriptomic reconstruction reveals RNA viruses with the potential to shape carbon cycling in soil.</title>
        <authorList>
            <person name="Starr E.P."/>
            <person name="Nuccio E."/>
            <person name="Pett-Ridge J."/>
            <person name="Banfield J.F."/>
            <person name="Firestone M.K."/>
        </authorList>
    </citation>
    <scope>NUCLEOTIDE SEQUENCE</scope>
    <source>
        <strain evidence="1">H2_Rhizo_Litter_49_scaffold_668</strain>
    </source>
</reference>
<protein>
    <submittedName>
        <fullName evidence="1">Uncharacterized protein</fullName>
    </submittedName>
</protein>
<name>A0A514D0H8_9VIRU</name>
<gene>
    <name evidence="1" type="ORF">H2RhizoLitter49668_000004</name>
</gene>
<dbReference type="EMBL" id="MN033155">
    <property type="protein sequence ID" value="QDH87124.1"/>
    <property type="molecule type" value="Genomic_RNA"/>
</dbReference>